<gene>
    <name evidence="4" type="ORF">Ciccas_011281</name>
</gene>
<proteinExistence type="predicted"/>
<dbReference type="AlphaFoldDB" id="A0ABD2PSW3"/>
<dbReference type="SUPFAM" id="SSF56112">
    <property type="entry name" value="Protein kinase-like (PK-like)"/>
    <property type="match status" value="1"/>
</dbReference>
<feature type="domain" description="Protein kinase" evidence="3">
    <location>
        <begin position="1"/>
        <end position="111"/>
    </location>
</feature>
<organism evidence="4 5">
    <name type="scientific">Cichlidogyrus casuarinus</name>
    <dbReference type="NCBI Taxonomy" id="1844966"/>
    <lineage>
        <taxon>Eukaryota</taxon>
        <taxon>Metazoa</taxon>
        <taxon>Spiralia</taxon>
        <taxon>Lophotrochozoa</taxon>
        <taxon>Platyhelminthes</taxon>
        <taxon>Monogenea</taxon>
        <taxon>Monopisthocotylea</taxon>
        <taxon>Dactylogyridea</taxon>
        <taxon>Ancyrocephalidae</taxon>
        <taxon>Cichlidogyrus</taxon>
    </lineage>
</organism>
<dbReference type="Proteomes" id="UP001626550">
    <property type="component" value="Unassembled WGS sequence"/>
</dbReference>
<dbReference type="InterPro" id="IPR000719">
    <property type="entry name" value="Prot_kinase_dom"/>
</dbReference>
<keyword evidence="2" id="KW-0067">ATP-binding</keyword>
<keyword evidence="1" id="KW-0547">Nucleotide-binding</keyword>
<reference evidence="4 5" key="1">
    <citation type="submission" date="2024-11" db="EMBL/GenBank/DDBJ databases">
        <title>Adaptive evolution of stress response genes in parasites aligns with host niche diversity.</title>
        <authorList>
            <person name="Hahn C."/>
            <person name="Resl P."/>
        </authorList>
    </citation>
    <scope>NUCLEOTIDE SEQUENCE [LARGE SCALE GENOMIC DNA]</scope>
    <source>
        <strain evidence="4">EGGRZ-B1_66</strain>
        <tissue evidence="4">Body</tissue>
    </source>
</reference>
<evidence type="ECO:0000313" key="4">
    <source>
        <dbReference type="EMBL" id="KAL3310158.1"/>
    </source>
</evidence>
<evidence type="ECO:0000259" key="3">
    <source>
        <dbReference type="PROSITE" id="PS50011"/>
    </source>
</evidence>
<sequence>MECNLRELIEEKDLNLLDEDVIDLSHQLLCGLEYIHSRALIHRDLKPANIGITKVATRQWLLRILDFGNARLITREAEMTTIKITTLSYRAPESIYQQLEYTEKGQFPRDP</sequence>
<keyword evidence="5" id="KW-1185">Reference proteome</keyword>
<name>A0ABD2PSW3_9PLAT</name>
<dbReference type="InterPro" id="IPR050117">
    <property type="entry name" value="MAPK"/>
</dbReference>
<dbReference type="InterPro" id="IPR011009">
    <property type="entry name" value="Kinase-like_dom_sf"/>
</dbReference>
<protein>
    <recommendedName>
        <fullName evidence="3">Protein kinase domain-containing protein</fullName>
    </recommendedName>
</protein>
<dbReference type="PROSITE" id="PS50011">
    <property type="entry name" value="PROTEIN_KINASE_DOM"/>
    <property type="match status" value="1"/>
</dbReference>
<dbReference type="Gene3D" id="1.10.510.10">
    <property type="entry name" value="Transferase(Phosphotransferase) domain 1"/>
    <property type="match status" value="1"/>
</dbReference>
<comment type="caution">
    <text evidence="4">The sequence shown here is derived from an EMBL/GenBank/DDBJ whole genome shotgun (WGS) entry which is preliminary data.</text>
</comment>
<dbReference type="PANTHER" id="PTHR24055">
    <property type="entry name" value="MITOGEN-ACTIVATED PROTEIN KINASE"/>
    <property type="match status" value="1"/>
</dbReference>
<accession>A0ABD2PSW3</accession>
<evidence type="ECO:0000256" key="2">
    <source>
        <dbReference type="ARBA" id="ARBA00022840"/>
    </source>
</evidence>
<dbReference type="GO" id="GO:0005524">
    <property type="term" value="F:ATP binding"/>
    <property type="evidence" value="ECO:0007669"/>
    <property type="project" value="UniProtKB-KW"/>
</dbReference>
<evidence type="ECO:0000256" key="1">
    <source>
        <dbReference type="ARBA" id="ARBA00022741"/>
    </source>
</evidence>
<dbReference type="Pfam" id="PF00069">
    <property type="entry name" value="Pkinase"/>
    <property type="match status" value="1"/>
</dbReference>
<dbReference type="EMBL" id="JBJKFK010003187">
    <property type="protein sequence ID" value="KAL3310158.1"/>
    <property type="molecule type" value="Genomic_DNA"/>
</dbReference>
<evidence type="ECO:0000313" key="5">
    <source>
        <dbReference type="Proteomes" id="UP001626550"/>
    </source>
</evidence>